<organism evidence="2 3">
    <name type="scientific">Circinella minor</name>
    <dbReference type="NCBI Taxonomy" id="1195481"/>
    <lineage>
        <taxon>Eukaryota</taxon>
        <taxon>Fungi</taxon>
        <taxon>Fungi incertae sedis</taxon>
        <taxon>Mucoromycota</taxon>
        <taxon>Mucoromycotina</taxon>
        <taxon>Mucoromycetes</taxon>
        <taxon>Mucorales</taxon>
        <taxon>Lichtheimiaceae</taxon>
        <taxon>Circinella</taxon>
    </lineage>
</organism>
<dbReference type="PANTHER" id="PTHR42107:SF1">
    <property type="entry name" value="WHIM1 DOMAIN-CONTAINING PROTEIN"/>
    <property type="match status" value="1"/>
</dbReference>
<evidence type="ECO:0000313" key="3">
    <source>
        <dbReference type="Proteomes" id="UP000646827"/>
    </source>
</evidence>
<keyword evidence="3" id="KW-1185">Reference proteome</keyword>
<dbReference type="EMBL" id="JAEPRB010000150">
    <property type="protein sequence ID" value="KAG2220151.1"/>
    <property type="molecule type" value="Genomic_DNA"/>
</dbReference>
<feature type="compositionally biased region" description="Acidic residues" evidence="1">
    <location>
        <begin position="270"/>
        <end position="297"/>
    </location>
</feature>
<dbReference type="OrthoDB" id="349045at2759"/>
<protein>
    <recommendedName>
        <fullName evidence="4">WHIM1 domain-containing protein</fullName>
    </recommendedName>
</protein>
<name>A0A8H7RZT7_9FUNG</name>
<proteinExistence type="predicted"/>
<evidence type="ECO:0008006" key="4">
    <source>
        <dbReference type="Google" id="ProtNLM"/>
    </source>
</evidence>
<dbReference type="AlphaFoldDB" id="A0A8H7RZT7"/>
<sequence length="375" mass="43801">MPTTTTISSKATQFQWEFAYIYAFVCNFREYTDHGIHSFPDLQPEDLEQALEMETSELLNNLLSSFLSNILNRKKRVDNKHIFKELSKLINTKLQTFEINLDYNPLSEVSSFENLSAPVKLNILRWMVEWQLQESSSIHSILDTAPKSSELLRTQPIGSDSEKRTYWHFGDTAWLWREQKATLKKASTQWEIVCRDLDELEEFSKTLSQGKRVEKDLYQYIIEQVIPIVEDAQRKRERKARAMERQIEAEQLITTRRLRTNTKPVKYTFDDDEDDYDDLDDEEKYGDEEEGEEEFSDNESGGFKVKEPERPKPLRASSRLNSQRQTSQSSSPIQTSIEETIVLTEEESQEKGKSHENGHSHTIINEVDEPIISIE</sequence>
<dbReference type="PANTHER" id="PTHR42107">
    <property type="entry name" value="YALI0D24453P"/>
    <property type="match status" value="1"/>
</dbReference>
<evidence type="ECO:0000256" key="1">
    <source>
        <dbReference type="SAM" id="MobiDB-lite"/>
    </source>
</evidence>
<reference evidence="2 3" key="1">
    <citation type="submission" date="2020-12" db="EMBL/GenBank/DDBJ databases">
        <title>Metabolic potential, ecology and presence of endohyphal bacteria is reflected in genomic diversity of Mucoromycotina.</title>
        <authorList>
            <person name="Muszewska A."/>
            <person name="Okrasinska A."/>
            <person name="Steczkiewicz K."/>
            <person name="Drgas O."/>
            <person name="Orlowska M."/>
            <person name="Perlinska-Lenart U."/>
            <person name="Aleksandrzak-Piekarczyk T."/>
            <person name="Szatraj K."/>
            <person name="Zielenkiewicz U."/>
            <person name="Pilsyk S."/>
            <person name="Malc E."/>
            <person name="Mieczkowski P."/>
            <person name="Kruszewska J.S."/>
            <person name="Biernat P."/>
            <person name="Pawlowska J."/>
        </authorList>
    </citation>
    <scope>NUCLEOTIDE SEQUENCE [LARGE SCALE GENOMIC DNA]</scope>
    <source>
        <strain evidence="2 3">CBS 142.35</strain>
    </source>
</reference>
<accession>A0A8H7RZT7</accession>
<feature type="compositionally biased region" description="Low complexity" evidence="1">
    <location>
        <begin position="317"/>
        <end position="337"/>
    </location>
</feature>
<feature type="region of interest" description="Disordered" evidence="1">
    <location>
        <begin position="264"/>
        <end position="375"/>
    </location>
</feature>
<evidence type="ECO:0000313" key="2">
    <source>
        <dbReference type="EMBL" id="KAG2220151.1"/>
    </source>
</evidence>
<gene>
    <name evidence="2" type="ORF">INT45_013849</name>
</gene>
<feature type="compositionally biased region" description="Basic and acidic residues" evidence="1">
    <location>
        <begin position="349"/>
        <end position="359"/>
    </location>
</feature>
<comment type="caution">
    <text evidence="2">The sequence shown here is derived from an EMBL/GenBank/DDBJ whole genome shotgun (WGS) entry which is preliminary data.</text>
</comment>
<dbReference type="Proteomes" id="UP000646827">
    <property type="component" value="Unassembled WGS sequence"/>
</dbReference>